<keyword evidence="2" id="KW-1185">Reference proteome</keyword>
<proteinExistence type="predicted"/>
<dbReference type="EMBL" id="BSPQ01000015">
    <property type="protein sequence ID" value="GLS91810.1"/>
    <property type="molecule type" value="Genomic_DNA"/>
</dbReference>
<evidence type="ECO:0000313" key="2">
    <source>
        <dbReference type="Proteomes" id="UP001157353"/>
    </source>
</evidence>
<protein>
    <submittedName>
        <fullName evidence="1">Uncharacterized protein</fullName>
    </submittedName>
</protein>
<organism evidence="1 2">
    <name type="scientific">Psychromonas marina</name>
    <dbReference type="NCBI Taxonomy" id="88364"/>
    <lineage>
        <taxon>Bacteria</taxon>
        <taxon>Pseudomonadati</taxon>
        <taxon>Pseudomonadota</taxon>
        <taxon>Gammaproteobacteria</taxon>
        <taxon>Alteromonadales</taxon>
        <taxon>Psychromonadaceae</taxon>
        <taxon>Psychromonas</taxon>
    </lineage>
</organism>
<comment type="caution">
    <text evidence="1">The sequence shown here is derived from an EMBL/GenBank/DDBJ whole genome shotgun (WGS) entry which is preliminary data.</text>
</comment>
<evidence type="ECO:0000313" key="1">
    <source>
        <dbReference type="EMBL" id="GLS91810.1"/>
    </source>
</evidence>
<accession>A0ABQ6E3B6</accession>
<name>A0ABQ6E3B6_9GAMM</name>
<dbReference type="Proteomes" id="UP001157353">
    <property type="component" value="Unassembled WGS sequence"/>
</dbReference>
<gene>
    <name evidence="1" type="ORF">GCM10007916_28800</name>
</gene>
<reference evidence="2" key="1">
    <citation type="journal article" date="2019" name="Int. J. Syst. Evol. Microbiol.">
        <title>The Global Catalogue of Microorganisms (GCM) 10K type strain sequencing project: providing services to taxonomists for standard genome sequencing and annotation.</title>
        <authorList>
            <consortium name="The Broad Institute Genomics Platform"/>
            <consortium name="The Broad Institute Genome Sequencing Center for Infectious Disease"/>
            <person name="Wu L."/>
            <person name="Ma J."/>
        </authorList>
    </citation>
    <scope>NUCLEOTIDE SEQUENCE [LARGE SCALE GENOMIC DNA]</scope>
    <source>
        <strain evidence="2">NBRC 103166</strain>
    </source>
</reference>
<sequence length="61" mass="7305">MSNTIIRVTKEQFTSEVGKWNQAGYDNVVRICWNDRFTFDLFVNKYKDFSIEYMLDHSCLS</sequence>